<name>A0ABP8AQF7_9MICO</name>
<dbReference type="RefSeq" id="WP_344775196.1">
    <property type="nucleotide sequence ID" value="NZ_BAABBX010000010.1"/>
</dbReference>
<dbReference type="EMBL" id="BAABBX010000010">
    <property type="protein sequence ID" value="GAA4187997.1"/>
    <property type="molecule type" value="Genomic_DNA"/>
</dbReference>
<comment type="subcellular location">
    <subcellularLocation>
        <location evidence="1">Membrane</location>
        <topology evidence="1">Multi-pass membrane protein</topology>
    </subcellularLocation>
</comment>
<dbReference type="Pfam" id="PF12698">
    <property type="entry name" value="ABC2_membrane_3"/>
    <property type="match status" value="1"/>
</dbReference>
<proteinExistence type="predicted"/>
<dbReference type="InterPro" id="IPR023908">
    <property type="entry name" value="xxxLxxG_rpt"/>
</dbReference>
<dbReference type="Proteomes" id="UP001500213">
    <property type="component" value="Unassembled WGS sequence"/>
</dbReference>
<dbReference type="PANTHER" id="PTHR43077">
    <property type="entry name" value="TRANSPORT PERMEASE YVFS-RELATED"/>
    <property type="match status" value="1"/>
</dbReference>
<evidence type="ECO:0000256" key="4">
    <source>
        <dbReference type="ARBA" id="ARBA00023136"/>
    </source>
</evidence>
<keyword evidence="4 5" id="KW-0472">Membrane</keyword>
<reference evidence="8" key="1">
    <citation type="journal article" date="2019" name="Int. J. Syst. Evol. Microbiol.">
        <title>The Global Catalogue of Microorganisms (GCM) 10K type strain sequencing project: providing services to taxonomists for standard genome sequencing and annotation.</title>
        <authorList>
            <consortium name="The Broad Institute Genomics Platform"/>
            <consortium name="The Broad Institute Genome Sequencing Center for Infectious Disease"/>
            <person name="Wu L."/>
            <person name="Ma J."/>
        </authorList>
    </citation>
    <scope>NUCLEOTIDE SEQUENCE [LARGE SCALE GENOMIC DNA]</scope>
    <source>
        <strain evidence="8">JCM 17593</strain>
    </source>
</reference>
<feature type="transmembrane region" description="Helical" evidence="5">
    <location>
        <begin position="16"/>
        <end position="38"/>
    </location>
</feature>
<accession>A0ABP8AQF7</accession>
<feature type="transmembrane region" description="Helical" evidence="5">
    <location>
        <begin position="546"/>
        <end position="571"/>
    </location>
</feature>
<dbReference type="InterPro" id="IPR013525">
    <property type="entry name" value="ABC2_TM"/>
</dbReference>
<feature type="transmembrane region" description="Helical" evidence="5">
    <location>
        <begin position="670"/>
        <end position="690"/>
    </location>
</feature>
<evidence type="ECO:0000256" key="3">
    <source>
        <dbReference type="ARBA" id="ARBA00022989"/>
    </source>
</evidence>
<evidence type="ECO:0000313" key="7">
    <source>
        <dbReference type="EMBL" id="GAA4187997.1"/>
    </source>
</evidence>
<evidence type="ECO:0000256" key="2">
    <source>
        <dbReference type="ARBA" id="ARBA00022692"/>
    </source>
</evidence>
<dbReference type="NCBIfam" id="TIGR03062">
    <property type="entry name" value="pip_yhgE_Cterm"/>
    <property type="match status" value="1"/>
</dbReference>
<feature type="transmembrane region" description="Helical" evidence="5">
    <location>
        <begin position="583"/>
        <end position="606"/>
    </location>
</feature>
<organism evidence="7 8">
    <name type="scientific">Gryllotalpicola kribbensis</name>
    <dbReference type="NCBI Taxonomy" id="993084"/>
    <lineage>
        <taxon>Bacteria</taxon>
        <taxon>Bacillati</taxon>
        <taxon>Actinomycetota</taxon>
        <taxon>Actinomycetes</taxon>
        <taxon>Micrococcales</taxon>
        <taxon>Microbacteriaceae</taxon>
        <taxon>Gryllotalpicola</taxon>
    </lineage>
</organism>
<comment type="caution">
    <text evidence="7">The sequence shown here is derived from an EMBL/GenBank/DDBJ whole genome shotgun (WGS) entry which is preliminary data.</text>
</comment>
<dbReference type="NCBIfam" id="TIGR03057">
    <property type="entry name" value="xxxLxxG_by_4"/>
    <property type="match status" value="7"/>
</dbReference>
<dbReference type="InterPro" id="IPR017501">
    <property type="entry name" value="Phage_infect_YhgE_C"/>
</dbReference>
<feature type="transmembrane region" description="Helical" evidence="5">
    <location>
        <begin position="613"/>
        <end position="632"/>
    </location>
</feature>
<evidence type="ECO:0000313" key="8">
    <source>
        <dbReference type="Proteomes" id="UP001500213"/>
    </source>
</evidence>
<evidence type="ECO:0000256" key="5">
    <source>
        <dbReference type="SAM" id="Phobius"/>
    </source>
</evidence>
<keyword evidence="3 5" id="KW-1133">Transmembrane helix</keyword>
<keyword evidence="8" id="KW-1185">Reference proteome</keyword>
<protein>
    <submittedName>
        <fullName evidence="7">YhgE/Pip domain-containing protein</fullName>
    </submittedName>
</protein>
<gene>
    <name evidence="7" type="ORF">GCM10022288_13760</name>
</gene>
<feature type="transmembrane region" description="Helical" evidence="5">
    <location>
        <begin position="511"/>
        <end position="534"/>
    </location>
</feature>
<keyword evidence="2 5" id="KW-0812">Transmembrane</keyword>
<feature type="domain" description="ABC-2 type transporter transmembrane" evidence="6">
    <location>
        <begin position="471"/>
        <end position="684"/>
    </location>
</feature>
<dbReference type="InterPro" id="IPR017500">
    <property type="entry name" value="Phage_infect_YhgE_N"/>
</dbReference>
<dbReference type="Gene3D" id="1.10.287.950">
    <property type="entry name" value="Methyl-accepting chemotaxis protein"/>
    <property type="match status" value="2"/>
</dbReference>
<dbReference type="InterPro" id="IPR051328">
    <property type="entry name" value="T7SS_ABC-Transporter"/>
</dbReference>
<sequence length="705" mass="70593">MARPLQTETDKRRGRAVRIAIGAIACIPLIYGGALVWANQDPTHRLDKIPAAVVDLDQPVTQNGTTVDVGKQLAHELVTDDADNDFDWVETDASAARAGLKDGTYLATITLPKDLSANAASLGSDTPLDAAASKVTITTDDGHNYIVGVASKTVGLAISQSAAKSVSQQYLSQIYAGFNQIGGKLGEAADGAKQLASGAGSLESGTTTLVTGAQQSATGASQLASGLGTLSSGAQSLKSGTAQVSSGASTLSNGAGQLAGGADTLSSGLTDLKNQTTGLPDSASQLNSGAQALQKGLAGSGTASDPGYTGGVDRLADSCATIAANPLTAADPIAAQLCDGINQVAGAKSASGYANSVALRTGAQQLATGTSKLSAQAPALANGIAQASAGASQLDSKLHDAASGAQTLASGAQQAASGASQLASAAAQAHSGAQQLATGTAQLADGAKSLDAGAQQLSSGSSQLADKLAEGKASVPSYDDAEKTHLSGVAAQPISLAETKLHSVPSYGYGLAPYFLALGAWVGGLSIYMILRAIPHRAIAAGRPGWLAALLGYLRGAWISLVQAALLYLVVTLGIGVHPAHPVGLALFMGLTSLAFTAVNHTLMVLFGSRGRFLGLILLVLQVAAAGATYPIQTTPAFFQVLHGLLPLTYGANAIRSLIAGGSAGVSTGVVVMVCWMFAALVISVGATALRHKRNSELLLPDFAI</sequence>
<dbReference type="PANTHER" id="PTHR43077:SF5">
    <property type="entry name" value="PHAGE INFECTION PROTEIN"/>
    <property type="match status" value="1"/>
</dbReference>
<evidence type="ECO:0000259" key="6">
    <source>
        <dbReference type="Pfam" id="PF12698"/>
    </source>
</evidence>
<dbReference type="NCBIfam" id="TIGR03061">
    <property type="entry name" value="pip_yhgE_Nterm"/>
    <property type="match status" value="1"/>
</dbReference>
<evidence type="ECO:0000256" key="1">
    <source>
        <dbReference type="ARBA" id="ARBA00004141"/>
    </source>
</evidence>